<dbReference type="AlphaFoldDB" id="A0A921HPB6"/>
<evidence type="ECO:0000259" key="4">
    <source>
        <dbReference type="Pfam" id="PF22725"/>
    </source>
</evidence>
<dbReference type="EMBL" id="DYVR01000174">
    <property type="protein sequence ID" value="HJF85254.1"/>
    <property type="molecule type" value="Genomic_DNA"/>
</dbReference>
<gene>
    <name evidence="5" type="primary">iolG</name>
    <name evidence="5" type="ORF">K8V65_06305</name>
</gene>
<dbReference type="PANTHER" id="PTHR42840">
    <property type="entry name" value="NAD(P)-BINDING ROSSMANN-FOLD SUPERFAMILY PROTEIN-RELATED"/>
    <property type="match status" value="1"/>
</dbReference>
<reference evidence="5" key="1">
    <citation type="journal article" date="2021" name="PeerJ">
        <title>Extensive microbial diversity within the chicken gut microbiome revealed by metagenomics and culture.</title>
        <authorList>
            <person name="Gilroy R."/>
            <person name="Ravi A."/>
            <person name="Getino M."/>
            <person name="Pursley I."/>
            <person name="Horton D.L."/>
            <person name="Alikhan N.F."/>
            <person name="Baker D."/>
            <person name="Gharbi K."/>
            <person name="Hall N."/>
            <person name="Watson M."/>
            <person name="Adriaenssens E.M."/>
            <person name="Foster-Nyarko E."/>
            <person name="Jarju S."/>
            <person name="Secka A."/>
            <person name="Antonio M."/>
            <person name="Oren A."/>
            <person name="Chaudhuri R.R."/>
            <person name="La Ragione R."/>
            <person name="Hildebrand F."/>
            <person name="Pallen M.J."/>
        </authorList>
    </citation>
    <scope>NUCLEOTIDE SEQUENCE</scope>
    <source>
        <strain evidence="5">7318</strain>
    </source>
</reference>
<accession>A0A921HPB6</accession>
<evidence type="ECO:0000313" key="5">
    <source>
        <dbReference type="EMBL" id="HJF85254.1"/>
    </source>
</evidence>
<feature type="domain" description="GFO/IDH/MocA-like oxidoreductase" evidence="4">
    <location>
        <begin position="132"/>
        <end position="251"/>
    </location>
</feature>
<name>A0A921HPB6_9FIRM</name>
<evidence type="ECO:0000259" key="3">
    <source>
        <dbReference type="Pfam" id="PF01408"/>
    </source>
</evidence>
<dbReference type="GO" id="GO:0000166">
    <property type="term" value="F:nucleotide binding"/>
    <property type="evidence" value="ECO:0007669"/>
    <property type="project" value="InterPro"/>
</dbReference>
<dbReference type="InterPro" id="IPR030827">
    <property type="entry name" value="Myo_inos_IolG"/>
</dbReference>
<dbReference type="Proteomes" id="UP000780768">
    <property type="component" value="Unassembled WGS sequence"/>
</dbReference>
<dbReference type="PANTHER" id="PTHR42840:SF3">
    <property type="entry name" value="BINDING ROSSMANN FOLD OXIDOREDUCTASE, PUTATIVE (AFU_ORTHOLOGUE AFUA_2G10240)-RELATED"/>
    <property type="match status" value="1"/>
</dbReference>
<dbReference type="RefSeq" id="WP_303690770.1">
    <property type="nucleotide sequence ID" value="NZ_CAKMHU010000013.1"/>
</dbReference>
<reference evidence="5" key="2">
    <citation type="submission" date="2021-09" db="EMBL/GenBank/DDBJ databases">
        <authorList>
            <person name="Gilroy R."/>
        </authorList>
    </citation>
    <scope>NUCLEOTIDE SEQUENCE</scope>
    <source>
        <strain evidence="5">7318</strain>
    </source>
</reference>
<organism evidence="5 6">
    <name type="scientific">Megamonas hypermegale</name>
    <dbReference type="NCBI Taxonomy" id="158847"/>
    <lineage>
        <taxon>Bacteria</taxon>
        <taxon>Bacillati</taxon>
        <taxon>Bacillota</taxon>
        <taxon>Negativicutes</taxon>
        <taxon>Selenomonadales</taxon>
        <taxon>Selenomonadaceae</taxon>
        <taxon>Megamonas</taxon>
    </lineage>
</organism>
<dbReference type="Pfam" id="PF01408">
    <property type="entry name" value="GFO_IDH_MocA"/>
    <property type="match status" value="1"/>
</dbReference>
<comment type="similarity">
    <text evidence="1">Belongs to the Gfo/Idh/MocA family.</text>
</comment>
<dbReference type="EC" id="1.1.1.18" evidence="5"/>
<dbReference type="Pfam" id="PF22725">
    <property type="entry name" value="GFO_IDH_MocA_C3"/>
    <property type="match status" value="1"/>
</dbReference>
<evidence type="ECO:0000313" key="6">
    <source>
        <dbReference type="Proteomes" id="UP000780768"/>
    </source>
</evidence>
<dbReference type="GO" id="GO:0050112">
    <property type="term" value="F:inositol 2-dehydrogenase (NAD+) activity"/>
    <property type="evidence" value="ECO:0007669"/>
    <property type="project" value="UniProtKB-EC"/>
</dbReference>
<dbReference type="InterPro" id="IPR000683">
    <property type="entry name" value="Gfo/Idh/MocA-like_OxRdtase_N"/>
</dbReference>
<feature type="domain" description="Gfo/Idh/MocA-like oxidoreductase N-terminal" evidence="3">
    <location>
        <begin position="2"/>
        <end position="123"/>
    </location>
</feature>
<proteinExistence type="inferred from homology"/>
<dbReference type="SUPFAM" id="SSF55347">
    <property type="entry name" value="Glyceraldehyde-3-phosphate dehydrogenase-like, C-terminal domain"/>
    <property type="match status" value="1"/>
</dbReference>
<keyword evidence="2 5" id="KW-0560">Oxidoreductase</keyword>
<dbReference type="InterPro" id="IPR055170">
    <property type="entry name" value="GFO_IDH_MocA-like_dom"/>
</dbReference>
<protein>
    <submittedName>
        <fullName evidence="5">Inositol 2-dehydrogenase</fullName>
        <ecNumber evidence="5">1.1.1.18</ecNumber>
    </submittedName>
</protein>
<evidence type="ECO:0000256" key="2">
    <source>
        <dbReference type="ARBA" id="ARBA00023002"/>
    </source>
</evidence>
<evidence type="ECO:0000256" key="1">
    <source>
        <dbReference type="ARBA" id="ARBA00010928"/>
    </source>
</evidence>
<dbReference type="SUPFAM" id="SSF51735">
    <property type="entry name" value="NAD(P)-binding Rossmann-fold domains"/>
    <property type="match status" value="1"/>
</dbReference>
<sequence>MLKIGLIGTGRIGKLHGNNISFAVANAKVEAVADPKMNDEMRSWAQGLGVTKIYDDPDKIFSDPEIQAVFICSSSESHADLMIKAAAAKKHIFCEKPIHTDPVAIRKALAAVEKAGVKLQVGFVRRFDHNHKKVHDVVASGQLGAPHIVKVISRDPEQQSMEYISTSGGIFIDMTIHDFDMVRYLSGSEVTEVTAIGTVKIDDRIKAFHDVDTALVLLKFANGAIGMIENSRAARFGYDQRVEVHCDKGSVQDFNDPIDTAVISTNEGIFSTKPKWFFLERYNDAFIAEAQAFTDSVLNDAPTLVTGKDGLMPVLIAKAAQKSFEEGRTVKLTEIE</sequence>
<comment type="caution">
    <text evidence="5">The sequence shown here is derived from an EMBL/GenBank/DDBJ whole genome shotgun (WGS) entry which is preliminary data.</text>
</comment>
<dbReference type="Gene3D" id="3.40.50.720">
    <property type="entry name" value="NAD(P)-binding Rossmann-like Domain"/>
    <property type="match status" value="1"/>
</dbReference>
<dbReference type="NCBIfam" id="TIGR04380">
    <property type="entry name" value="myo_inos_iolG"/>
    <property type="match status" value="1"/>
</dbReference>
<dbReference type="InterPro" id="IPR036291">
    <property type="entry name" value="NAD(P)-bd_dom_sf"/>
</dbReference>
<dbReference type="Gene3D" id="3.30.360.10">
    <property type="entry name" value="Dihydrodipicolinate Reductase, domain 2"/>
    <property type="match status" value="1"/>
</dbReference>